<dbReference type="SMART" id="SM00436">
    <property type="entry name" value="TOP1Bc"/>
    <property type="match status" value="1"/>
</dbReference>
<dbReference type="RefSeq" id="WP_167953700.1">
    <property type="nucleotide sequence ID" value="NZ_JAATJE010000001.1"/>
</dbReference>
<feature type="region of interest" description="Disordered" evidence="11">
    <location>
        <begin position="414"/>
        <end position="451"/>
    </location>
</feature>
<protein>
    <recommendedName>
        <fullName evidence="10">DNA topoisomerase 1</fullName>
        <ecNumber evidence="10">5.6.2.1</ecNumber>
    </recommendedName>
    <alternativeName>
        <fullName evidence="10">DNA topoisomerase I</fullName>
    </alternativeName>
</protein>
<dbReference type="Pfam" id="PF13368">
    <property type="entry name" value="Toprim_C_rpt"/>
    <property type="match status" value="3"/>
</dbReference>
<comment type="similarity">
    <text evidence="2 10">Belongs to the type IA topoisomerase family.</text>
</comment>
<proteinExistence type="inferred from homology"/>
<evidence type="ECO:0000256" key="4">
    <source>
        <dbReference type="ARBA" id="ARBA00022771"/>
    </source>
</evidence>
<dbReference type="NCBIfam" id="TIGR01051">
    <property type="entry name" value="topA_bact"/>
    <property type="match status" value="1"/>
</dbReference>
<comment type="catalytic activity">
    <reaction evidence="1 10">
        <text>ATP-independent breakage of single-stranded DNA, followed by passage and rejoining.</text>
        <dbReference type="EC" id="5.6.2.1"/>
    </reaction>
</comment>
<dbReference type="PROSITE" id="PS52039">
    <property type="entry name" value="TOPO_IA_2"/>
    <property type="match status" value="1"/>
</dbReference>
<feature type="site" description="Interaction with DNA" evidence="10">
    <location>
        <position position="141"/>
    </location>
</feature>
<feature type="site" description="Interaction with DNA" evidence="10">
    <location>
        <position position="156"/>
    </location>
</feature>
<feature type="region of interest" description="Disordered" evidence="11">
    <location>
        <begin position="624"/>
        <end position="648"/>
    </location>
</feature>
<keyword evidence="4" id="KW-0863">Zinc-finger</keyword>
<comment type="caution">
    <text evidence="10">Lacks conserved residue(s) required for the propagation of feature annotation.</text>
</comment>
<evidence type="ECO:0000256" key="6">
    <source>
        <dbReference type="ARBA" id="ARBA00022842"/>
    </source>
</evidence>
<dbReference type="InterPro" id="IPR025589">
    <property type="entry name" value="Toprim_C_rpt"/>
</dbReference>
<feature type="active site" description="O-(5'-phospho-DNA)-tyrosine intermediate" evidence="10">
    <location>
        <position position="293"/>
    </location>
</feature>
<dbReference type="InterPro" id="IPR003601">
    <property type="entry name" value="Topo_IA_2"/>
</dbReference>
<evidence type="ECO:0000256" key="8">
    <source>
        <dbReference type="ARBA" id="ARBA00023125"/>
    </source>
</evidence>
<dbReference type="Gene3D" id="3.30.65.10">
    <property type="entry name" value="Bacterial Topoisomerase I, domain 1"/>
    <property type="match status" value="1"/>
</dbReference>
<dbReference type="InterPro" id="IPR013497">
    <property type="entry name" value="Topo_IA_cen"/>
</dbReference>
<feature type="compositionally biased region" description="Basic and acidic residues" evidence="11">
    <location>
        <begin position="637"/>
        <end position="648"/>
    </location>
</feature>
<evidence type="ECO:0000256" key="2">
    <source>
        <dbReference type="ARBA" id="ARBA00009446"/>
    </source>
</evidence>
<feature type="site" description="Interaction with DNA" evidence="10">
    <location>
        <position position="140"/>
    </location>
</feature>
<dbReference type="InterPro" id="IPR013498">
    <property type="entry name" value="Topo_IA_Znf"/>
</dbReference>
<dbReference type="InterPro" id="IPR013825">
    <property type="entry name" value="Topo_IA_cen_sub2"/>
</dbReference>
<dbReference type="PRINTS" id="PR00417">
    <property type="entry name" value="PRTPISMRASEI"/>
</dbReference>
<dbReference type="SMART" id="SM00493">
    <property type="entry name" value="TOPRIM"/>
    <property type="match status" value="1"/>
</dbReference>
<dbReference type="InterPro" id="IPR013824">
    <property type="entry name" value="Topo_IA_cen_sub1"/>
</dbReference>
<comment type="function">
    <text evidence="10">Releases the supercoiling and torsional tension of DNA, which is introduced during the DNA replication and transcription, by transiently cleaving and rejoining one strand of the DNA duplex. Introduces a single-strand break via transesterification at a target site in duplex DNA. The scissile phosphodiester is attacked by the catalytic tyrosine of the enzyme, resulting in the formation of a DNA-(5'-phosphotyrosyl)-enzyme intermediate and the expulsion of a 3'-OH DNA strand. The free DNA strand then undergoes passage around the unbroken strand, thus removing DNA supercoils. Finally, in the religation step, the DNA 3'-OH attacks the covalent intermediate to expel the active-site tyrosine and restore the DNA phosphodiester backbone.</text>
</comment>
<comment type="subunit">
    <text evidence="10">Monomer.</text>
</comment>
<dbReference type="Proteomes" id="UP000734218">
    <property type="component" value="Unassembled WGS sequence"/>
</dbReference>
<dbReference type="Gene3D" id="1.10.290.10">
    <property type="entry name" value="Topoisomerase I, domain 4"/>
    <property type="match status" value="1"/>
</dbReference>
<feature type="compositionally biased region" description="Basic and acidic residues" evidence="11">
    <location>
        <begin position="422"/>
        <end position="431"/>
    </location>
</feature>
<evidence type="ECO:0000256" key="11">
    <source>
        <dbReference type="SAM" id="MobiDB-lite"/>
    </source>
</evidence>
<dbReference type="Pfam" id="PF01396">
    <property type="entry name" value="Zn_ribbon_Top1"/>
    <property type="match status" value="1"/>
</dbReference>
<dbReference type="InterPro" id="IPR003602">
    <property type="entry name" value="Topo_IA_DNA-bd_dom"/>
</dbReference>
<dbReference type="CDD" id="cd00186">
    <property type="entry name" value="TOP1Ac"/>
    <property type="match status" value="1"/>
</dbReference>
<gene>
    <name evidence="10" type="primary">topA</name>
    <name evidence="14" type="ORF">GGR88_001225</name>
</gene>
<comment type="caution">
    <text evidence="14">The sequence shown here is derived from an EMBL/GenBank/DDBJ whole genome shotgun (WGS) entry which is preliminary data.</text>
</comment>
<dbReference type="SMART" id="SM00437">
    <property type="entry name" value="TOP1Ac"/>
    <property type="match status" value="1"/>
</dbReference>
<dbReference type="InterPro" id="IPR028612">
    <property type="entry name" value="Topoisom_1_IA"/>
</dbReference>
<sequence>MQLVIVESPAKAKTIEGYLGKDFRVLASYGHIRDLPPKDGSVDPDDGFAMQWENYADKGKQLKAIADEAKKADRLILATDPDREGEAISWHVQEVLRQKKALPQDVQRVTFNAITKPAVTSAMARPRQLDTDLIDAYRARRALDYLVGFTLSPVLWRKLPGAKSAGRVQSVALRLVVEREREIESFVPREYWSITADMEHDGQTFQARLVRFDGDKIERLTIGDGDTAARARAAVEAGRFTVSSVETKPATRNPAPPFTTSTLQQEAARKLGFSASHTMRVAQTLYEAGAITYMRTDGVQMDGDAISAARGAIARRYDAGYVPDKPRQYQTKAKNAQEAHEAIRPTDFGKDRHGAGDEARLYDLIWRRALASQMASARLVRTAVELVDGTGRHALRATGQVVLFPGYLALYEEGRDDDGDEDSRRLPRLAEGDAPAKTGVSAEQHFTQPPPRYSEASLVKRMEELGIGRPSTYASILQVLKDRAYVRVDKNRFLPEESGRLLIAFLERFFARYVSYDFTAGLEEELDDVSGGRAQWQAVLDAFWRDFKPKTAEVMEQKPSEITAALDEFLSDFLFPPKADGSDARLCPNCGEGRLALRGGRFGAFVACSNYPDCKFTRRFAQGGSEDAGGDAGPEVLGRDPDTDLEVSRRSGRFGPYLQLGEGKDAKRASIPKDAPDVDLEFALKLLALPRTVGAHPETGEPITASIGRYGPYLLHAGKYARLASTVEVFETGMNAAVVKLAEAAAGGGRPQRGAAREPLRQLGKHPRTELELRLMEGRYGPYVTDGTTNATLPKDIAPEQLTLEEAAQLIDARAAAAPAKKGRKAPAKKAAAKKAEPAKSGDKASAKKPVAKKTAAGKTATKKTSKA</sequence>
<feature type="region of interest" description="Interaction with DNA" evidence="10">
    <location>
        <begin position="164"/>
        <end position="169"/>
    </location>
</feature>
<dbReference type="EC" id="5.6.2.1" evidence="10"/>
<feature type="compositionally biased region" description="Basic residues" evidence="11">
    <location>
        <begin position="821"/>
        <end position="833"/>
    </location>
</feature>
<dbReference type="Pfam" id="PF01131">
    <property type="entry name" value="Topoisom_bac"/>
    <property type="match status" value="1"/>
</dbReference>
<dbReference type="InterPro" id="IPR013826">
    <property type="entry name" value="Topo_IA_cen_sub3"/>
</dbReference>
<feature type="domain" description="Topo IA-type catalytic" evidence="13">
    <location>
        <begin position="130"/>
        <end position="551"/>
    </location>
</feature>
<feature type="site" description="Interaction with DNA" evidence="10">
    <location>
        <position position="483"/>
    </location>
</feature>
<evidence type="ECO:0000256" key="5">
    <source>
        <dbReference type="ARBA" id="ARBA00022833"/>
    </source>
</evidence>
<dbReference type="GO" id="GO:0003917">
    <property type="term" value="F:DNA topoisomerase type I (single strand cut, ATP-independent) activity"/>
    <property type="evidence" value="ECO:0007669"/>
    <property type="project" value="UniProtKB-EC"/>
</dbReference>
<keyword evidence="3" id="KW-0479">Metal-binding</keyword>
<dbReference type="SUPFAM" id="SSF57783">
    <property type="entry name" value="Zinc beta-ribbon"/>
    <property type="match status" value="1"/>
</dbReference>
<evidence type="ECO:0000256" key="9">
    <source>
        <dbReference type="ARBA" id="ARBA00023235"/>
    </source>
</evidence>
<evidence type="ECO:0000313" key="14">
    <source>
        <dbReference type="EMBL" id="NJC33751.1"/>
    </source>
</evidence>
<evidence type="ECO:0000256" key="7">
    <source>
        <dbReference type="ARBA" id="ARBA00023029"/>
    </source>
</evidence>
<keyword evidence="9 10" id="KW-0413">Isomerase</keyword>
<feature type="site" description="Interaction with DNA" evidence="10">
    <location>
        <position position="144"/>
    </location>
</feature>
<dbReference type="InterPro" id="IPR023405">
    <property type="entry name" value="Topo_IA_core_domain"/>
</dbReference>
<keyword evidence="6" id="KW-0460">Magnesium</keyword>
<evidence type="ECO:0000256" key="1">
    <source>
        <dbReference type="ARBA" id="ARBA00000213"/>
    </source>
</evidence>
<dbReference type="InterPro" id="IPR023406">
    <property type="entry name" value="Topo_IA_AS"/>
</dbReference>
<dbReference type="Gene3D" id="3.40.50.140">
    <property type="match status" value="1"/>
</dbReference>
<evidence type="ECO:0000256" key="3">
    <source>
        <dbReference type="ARBA" id="ARBA00022723"/>
    </source>
</evidence>
<feature type="compositionally biased region" description="Basic and acidic residues" evidence="11">
    <location>
        <begin position="834"/>
        <end position="846"/>
    </location>
</feature>
<name>A0ABX0XLW8_9SPHN</name>
<feature type="region of interest" description="Disordered" evidence="11">
    <location>
        <begin position="746"/>
        <end position="767"/>
    </location>
</feature>
<feature type="region of interest" description="Disordered" evidence="11">
    <location>
        <begin position="815"/>
        <end position="868"/>
    </location>
</feature>
<feature type="domain" description="Toprim" evidence="12">
    <location>
        <begin position="1"/>
        <end position="114"/>
    </location>
</feature>
<dbReference type="SUPFAM" id="SSF56712">
    <property type="entry name" value="Prokaryotic type I DNA topoisomerase"/>
    <property type="match status" value="1"/>
</dbReference>
<evidence type="ECO:0000256" key="10">
    <source>
        <dbReference type="HAMAP-Rule" id="MF_00952"/>
    </source>
</evidence>
<dbReference type="InterPro" id="IPR034149">
    <property type="entry name" value="TOPRIM_TopoI"/>
</dbReference>
<dbReference type="InterPro" id="IPR000380">
    <property type="entry name" value="Topo_IA"/>
</dbReference>
<dbReference type="CDD" id="cd03363">
    <property type="entry name" value="TOPRIM_TopoIA_TopoI"/>
    <property type="match status" value="1"/>
</dbReference>
<keyword evidence="7 10" id="KW-0799">Topoisomerase</keyword>
<feature type="site" description="Interaction with DNA" evidence="10">
    <location>
        <position position="31"/>
    </location>
</feature>
<dbReference type="InterPro" id="IPR006171">
    <property type="entry name" value="TOPRIM_dom"/>
</dbReference>
<dbReference type="PROSITE" id="PS00396">
    <property type="entry name" value="TOPO_IA_1"/>
    <property type="match status" value="1"/>
</dbReference>
<dbReference type="EMBL" id="JAATJE010000001">
    <property type="protein sequence ID" value="NJC33751.1"/>
    <property type="molecule type" value="Genomic_DNA"/>
</dbReference>
<reference evidence="14 15" key="1">
    <citation type="submission" date="2020-03" db="EMBL/GenBank/DDBJ databases">
        <title>Genomic Encyclopedia of Type Strains, Phase IV (KMG-IV): sequencing the most valuable type-strain genomes for metagenomic binning, comparative biology and taxonomic classification.</title>
        <authorList>
            <person name="Goeker M."/>
        </authorList>
    </citation>
    <scope>NUCLEOTIDE SEQUENCE [LARGE SCALE GENOMIC DNA]</scope>
    <source>
        <strain evidence="14 15">DSM 27651</strain>
    </source>
</reference>
<accession>A0ABX0XLW8</accession>
<keyword evidence="8 10" id="KW-0238">DNA-binding</keyword>
<evidence type="ECO:0000259" key="12">
    <source>
        <dbReference type="PROSITE" id="PS50880"/>
    </source>
</evidence>
<dbReference type="PANTHER" id="PTHR42785">
    <property type="entry name" value="DNA TOPOISOMERASE, TYPE IA, CORE"/>
    <property type="match status" value="1"/>
</dbReference>
<evidence type="ECO:0000313" key="15">
    <source>
        <dbReference type="Proteomes" id="UP000734218"/>
    </source>
</evidence>
<dbReference type="Gene3D" id="2.70.20.10">
    <property type="entry name" value="Topoisomerase I, domain 3"/>
    <property type="match status" value="1"/>
</dbReference>
<keyword evidence="15" id="KW-1185">Reference proteome</keyword>
<organism evidence="14 15">
    <name type="scientific">Sphingomonas jejuensis</name>
    <dbReference type="NCBI Taxonomy" id="904715"/>
    <lineage>
        <taxon>Bacteria</taxon>
        <taxon>Pseudomonadati</taxon>
        <taxon>Pseudomonadota</taxon>
        <taxon>Alphaproteobacteria</taxon>
        <taxon>Sphingomonadales</taxon>
        <taxon>Sphingomonadaceae</taxon>
        <taxon>Sphingomonas</taxon>
    </lineage>
</organism>
<keyword evidence="5" id="KW-0862">Zinc</keyword>
<feature type="site" description="Interaction with DNA" evidence="10">
    <location>
        <position position="295"/>
    </location>
</feature>
<dbReference type="PROSITE" id="PS50880">
    <property type="entry name" value="TOPRIM"/>
    <property type="match status" value="1"/>
</dbReference>
<dbReference type="Gene3D" id="1.10.460.10">
    <property type="entry name" value="Topoisomerase I, domain 2"/>
    <property type="match status" value="1"/>
</dbReference>
<dbReference type="InterPro" id="IPR005733">
    <property type="entry name" value="TopoI_bac-type"/>
</dbReference>
<dbReference type="HAMAP" id="MF_00952">
    <property type="entry name" value="Topoisom_1_prok"/>
    <property type="match status" value="1"/>
</dbReference>
<dbReference type="PANTHER" id="PTHR42785:SF1">
    <property type="entry name" value="DNA TOPOISOMERASE"/>
    <property type="match status" value="1"/>
</dbReference>
<evidence type="ECO:0000259" key="13">
    <source>
        <dbReference type="PROSITE" id="PS52039"/>
    </source>
</evidence>
<dbReference type="Pfam" id="PF01751">
    <property type="entry name" value="Toprim"/>
    <property type="match status" value="1"/>
</dbReference>